<feature type="transmembrane region" description="Helical" evidence="8">
    <location>
        <begin position="253"/>
        <end position="274"/>
    </location>
</feature>
<evidence type="ECO:0000259" key="10">
    <source>
        <dbReference type="Pfam" id="PF12821"/>
    </source>
</evidence>
<proteinExistence type="inferred from homology"/>
<feature type="compositionally biased region" description="Basic and acidic residues" evidence="7">
    <location>
        <begin position="19"/>
        <end position="45"/>
    </location>
</feature>
<evidence type="ECO:0000313" key="12">
    <source>
        <dbReference type="Proteomes" id="UP000028492"/>
    </source>
</evidence>
<feature type="transmembrane region" description="Helical" evidence="8">
    <location>
        <begin position="325"/>
        <end position="348"/>
    </location>
</feature>
<comment type="similarity">
    <text evidence="6">Belongs to the ThrE exporter (TC 2.A.79) family.</text>
</comment>
<feature type="transmembrane region" description="Helical" evidence="8">
    <location>
        <begin position="386"/>
        <end position="406"/>
    </location>
</feature>
<feature type="transmembrane region" description="Helical" evidence="8">
    <location>
        <begin position="360"/>
        <end position="379"/>
    </location>
</feature>
<feature type="transmembrane region" description="Helical" evidence="8">
    <location>
        <begin position="412"/>
        <end position="430"/>
    </location>
</feature>
<dbReference type="eggNOG" id="COG2966">
    <property type="taxonomic scope" value="Bacteria"/>
</dbReference>
<evidence type="ECO:0000256" key="2">
    <source>
        <dbReference type="ARBA" id="ARBA00022475"/>
    </source>
</evidence>
<dbReference type="RefSeq" id="WP_038520702.1">
    <property type="nucleotide sequence ID" value="NZ_CP008953.1"/>
</dbReference>
<evidence type="ECO:0000256" key="5">
    <source>
        <dbReference type="ARBA" id="ARBA00023136"/>
    </source>
</evidence>
<dbReference type="HOGENOM" id="CLU_023738_2_2_11"/>
<feature type="transmembrane region" description="Helical" evidence="8">
    <location>
        <begin position="211"/>
        <end position="241"/>
    </location>
</feature>
<comment type="subcellular location">
    <subcellularLocation>
        <location evidence="1">Cell membrane</location>
        <topology evidence="1">Multi-pass membrane protein</topology>
    </subcellularLocation>
</comment>
<dbReference type="GO" id="GO:0005886">
    <property type="term" value="C:plasma membrane"/>
    <property type="evidence" value="ECO:0007669"/>
    <property type="project" value="UniProtKB-SubCell"/>
</dbReference>
<sequence length="524" mass="54950">MKINEHTKGAQHGEQSGHSAEKNQDETPERGEWLLEAPRQRDGERSIPQTRSHRPNLLRRRAWQILEAPTAEQPAVDVEEAMGPQPPDDTTVNFVLDLVLRIGEVQMSSGAGASDVTATIIALTSALGLPHCEVDVIFTSITVTCHRGTDMAPVTALRVVRSRSLDYTRLTQTETLVRRIVRGNIGAEEAQQELQRITTAPHPYPRWVATAAWGGLAAFITLILGGSIDVALVALVISAVIDRLGRFLNRFALPFFFQQVIGGLVATLSAMAIVSSNLLTTDKPTLVVAAAVTVLLSGLSTVSAVQDAITGYYVTAAGRTTETALMSAGLIAGVVLALKIAVLLGLPLTPLPEVVSSTPQQLPIIIIGSVGASACFALASYSTLRAMIVAGAAGAIGGAVYGALMLTDFQAVSSSAVAATLVGFCGGVLARRLKVTPLVVAVSGITPLLPGLSTYRGLYQLGVEPGGNISTLMTAVAIGLALAAGVVLGEYLAQPVRTGLGRLERKFAGPRMAGPLEPAERRLE</sequence>
<evidence type="ECO:0000259" key="9">
    <source>
        <dbReference type="Pfam" id="PF06738"/>
    </source>
</evidence>
<dbReference type="GO" id="GO:0015744">
    <property type="term" value="P:succinate transport"/>
    <property type="evidence" value="ECO:0007669"/>
    <property type="project" value="TreeGrafter"/>
</dbReference>
<gene>
    <name evidence="11" type="ORF">AJAP_38825</name>
</gene>
<dbReference type="EMBL" id="CP008953">
    <property type="protein sequence ID" value="AIG80547.1"/>
    <property type="molecule type" value="Genomic_DNA"/>
</dbReference>
<dbReference type="eggNOG" id="COG3610">
    <property type="taxonomic scope" value="Bacteria"/>
</dbReference>
<keyword evidence="5 8" id="KW-0472">Membrane</keyword>
<keyword evidence="12" id="KW-1185">Reference proteome</keyword>
<organism evidence="11 12">
    <name type="scientific">Amycolatopsis japonica</name>
    <dbReference type="NCBI Taxonomy" id="208439"/>
    <lineage>
        <taxon>Bacteria</taxon>
        <taxon>Bacillati</taxon>
        <taxon>Actinomycetota</taxon>
        <taxon>Actinomycetes</taxon>
        <taxon>Pseudonocardiales</taxon>
        <taxon>Pseudonocardiaceae</taxon>
        <taxon>Amycolatopsis</taxon>
        <taxon>Amycolatopsis japonica group</taxon>
    </lineage>
</organism>
<evidence type="ECO:0000256" key="8">
    <source>
        <dbReference type="SAM" id="Phobius"/>
    </source>
</evidence>
<keyword evidence="4 8" id="KW-1133">Transmembrane helix</keyword>
<dbReference type="Proteomes" id="UP000028492">
    <property type="component" value="Chromosome"/>
</dbReference>
<name>A0A075V239_9PSEU</name>
<dbReference type="GO" id="GO:0022857">
    <property type="term" value="F:transmembrane transporter activity"/>
    <property type="evidence" value="ECO:0007669"/>
    <property type="project" value="InterPro"/>
</dbReference>
<feature type="region of interest" description="Disordered" evidence="7">
    <location>
        <begin position="1"/>
        <end position="54"/>
    </location>
</feature>
<dbReference type="InterPro" id="IPR050539">
    <property type="entry name" value="ThrE_Dicarb/AminoAcid_Exp"/>
</dbReference>
<reference evidence="11 12" key="1">
    <citation type="journal article" date="2014" name="J. Biotechnol.">
        <title>Complete genome sequence of the actinobacterium Amycolatopsis japonica MG417-CF17(T) (=DSM 44213T) producing (S,S)-N,N'-ethylenediaminedisuccinic acid.</title>
        <authorList>
            <person name="Stegmann E."/>
            <person name="Albersmeier A."/>
            <person name="Spohn M."/>
            <person name="Gert H."/>
            <person name="Weber T."/>
            <person name="Wohlleben W."/>
            <person name="Kalinowski J."/>
            <person name="Ruckert C."/>
        </authorList>
    </citation>
    <scope>NUCLEOTIDE SEQUENCE [LARGE SCALE GENOMIC DNA]</scope>
    <source>
        <strain evidence="12">MG417-CF17 (DSM 44213)</strain>
    </source>
</reference>
<evidence type="ECO:0000256" key="3">
    <source>
        <dbReference type="ARBA" id="ARBA00022692"/>
    </source>
</evidence>
<accession>A0A075V239</accession>
<feature type="transmembrane region" description="Helical" evidence="8">
    <location>
        <begin position="286"/>
        <end position="305"/>
    </location>
</feature>
<dbReference type="KEGG" id="aja:AJAP_38825"/>
<dbReference type="PANTHER" id="PTHR34390">
    <property type="entry name" value="UPF0442 PROTEIN YJJB-RELATED"/>
    <property type="match status" value="1"/>
</dbReference>
<keyword evidence="3 8" id="KW-0812">Transmembrane</keyword>
<dbReference type="InterPro" id="IPR024528">
    <property type="entry name" value="ThrE_2"/>
</dbReference>
<feature type="transmembrane region" description="Helical" evidence="8">
    <location>
        <begin position="435"/>
        <end position="452"/>
    </location>
</feature>
<dbReference type="InterPro" id="IPR010619">
    <property type="entry name" value="ThrE-like_N"/>
</dbReference>
<dbReference type="AlphaFoldDB" id="A0A075V239"/>
<dbReference type="Pfam" id="PF06738">
    <property type="entry name" value="ThrE"/>
    <property type="match status" value="1"/>
</dbReference>
<dbReference type="STRING" id="208439.AJAP_38825"/>
<evidence type="ECO:0000313" key="11">
    <source>
        <dbReference type="EMBL" id="AIG80547.1"/>
    </source>
</evidence>
<feature type="domain" description="Threonine/Serine exporter ThrE" evidence="10">
    <location>
        <begin position="368"/>
        <end position="490"/>
    </location>
</feature>
<dbReference type="PANTHER" id="PTHR34390:SF2">
    <property type="entry name" value="SUCCINATE TRANSPORTER SUBUNIT YJJP-RELATED"/>
    <property type="match status" value="1"/>
</dbReference>
<keyword evidence="2" id="KW-1003">Cell membrane</keyword>
<protein>
    <submittedName>
        <fullName evidence="11">Conserved putative membrane protein</fullName>
    </submittedName>
</protein>
<feature type="domain" description="Threonine/serine exporter-like N-terminal" evidence="9">
    <location>
        <begin position="97"/>
        <end position="340"/>
    </location>
</feature>
<evidence type="ECO:0000256" key="1">
    <source>
        <dbReference type="ARBA" id="ARBA00004651"/>
    </source>
</evidence>
<dbReference type="Pfam" id="PF12821">
    <property type="entry name" value="ThrE_2"/>
    <property type="match status" value="1"/>
</dbReference>
<evidence type="ECO:0000256" key="6">
    <source>
        <dbReference type="ARBA" id="ARBA00034125"/>
    </source>
</evidence>
<evidence type="ECO:0000256" key="7">
    <source>
        <dbReference type="SAM" id="MobiDB-lite"/>
    </source>
</evidence>
<evidence type="ECO:0000256" key="4">
    <source>
        <dbReference type="ARBA" id="ARBA00022989"/>
    </source>
</evidence>
<feature type="transmembrane region" description="Helical" evidence="8">
    <location>
        <begin position="472"/>
        <end position="493"/>
    </location>
</feature>